<comment type="caution">
    <text evidence="4">The sequence shown here is derived from an EMBL/GenBank/DDBJ whole genome shotgun (WGS) entry which is preliminary data.</text>
</comment>
<accession>A0A8J6P5N1</accession>
<dbReference type="Pfam" id="PF02397">
    <property type="entry name" value="Bac_transf"/>
    <property type="match status" value="1"/>
</dbReference>
<evidence type="ECO:0000256" key="2">
    <source>
        <dbReference type="SAM" id="Phobius"/>
    </source>
</evidence>
<proteinExistence type="inferred from homology"/>
<keyword evidence="4" id="KW-0808">Transferase</keyword>
<reference evidence="4" key="1">
    <citation type="submission" date="2020-09" db="EMBL/GenBank/DDBJ databases">
        <title>Taishania pollutisoli gen. nov., sp. nov., Isolated from Tetrabromobisphenol A-Contaminated Soil.</title>
        <authorList>
            <person name="Chen Q."/>
        </authorList>
    </citation>
    <scope>NUCLEOTIDE SEQUENCE</scope>
    <source>
        <strain evidence="4">CZZ-1</strain>
    </source>
</reference>
<evidence type="ECO:0000259" key="3">
    <source>
        <dbReference type="Pfam" id="PF02397"/>
    </source>
</evidence>
<keyword evidence="2" id="KW-0472">Membrane</keyword>
<evidence type="ECO:0000256" key="1">
    <source>
        <dbReference type="ARBA" id="ARBA00006464"/>
    </source>
</evidence>
<dbReference type="RefSeq" id="WP_163493015.1">
    <property type="nucleotide sequence ID" value="NZ_JACVEL010000003.1"/>
</dbReference>
<protein>
    <submittedName>
        <fullName evidence="4">Sugar transferase</fullName>
    </submittedName>
</protein>
<keyword evidence="2" id="KW-1133">Transmembrane helix</keyword>
<name>A0A8J6P5N1_9FLAO</name>
<feature type="transmembrane region" description="Helical" evidence="2">
    <location>
        <begin position="7"/>
        <end position="30"/>
    </location>
</feature>
<sequence length="196" mass="23179">MKRIFDIVCSLIILLLFFPFGLIISFLILLESRGGIFYRQERIGRYGKPFRLFKFRSMRKNADKQGKLTVGMRDARITRTGYFIRKFKLDEFPQFINVIAGDMSIVGPRPEVKEYVDLYTEEQRQILNVRPGITDLASLEYFEENELLGRSENPQKTYIEEIMPAKIELNKRYLANPTLANDLHIMWKTFVRIIKR</sequence>
<dbReference type="GO" id="GO:0016780">
    <property type="term" value="F:phosphotransferase activity, for other substituted phosphate groups"/>
    <property type="evidence" value="ECO:0007669"/>
    <property type="project" value="TreeGrafter"/>
</dbReference>
<evidence type="ECO:0000313" key="5">
    <source>
        <dbReference type="Proteomes" id="UP000652681"/>
    </source>
</evidence>
<keyword evidence="2" id="KW-0812">Transmembrane</keyword>
<dbReference type="PANTHER" id="PTHR30576">
    <property type="entry name" value="COLANIC BIOSYNTHESIS UDP-GLUCOSE LIPID CARRIER TRANSFERASE"/>
    <property type="match status" value="1"/>
</dbReference>
<feature type="domain" description="Bacterial sugar transferase" evidence="3">
    <location>
        <begin position="2"/>
        <end position="194"/>
    </location>
</feature>
<keyword evidence="5" id="KW-1185">Reference proteome</keyword>
<dbReference type="EMBL" id="JACVEL010000003">
    <property type="protein sequence ID" value="MBC9812257.1"/>
    <property type="molecule type" value="Genomic_DNA"/>
</dbReference>
<dbReference type="AlphaFoldDB" id="A0A8J6P5N1"/>
<dbReference type="Proteomes" id="UP000652681">
    <property type="component" value="Unassembled WGS sequence"/>
</dbReference>
<organism evidence="4 5">
    <name type="scientific">Taishania pollutisoli</name>
    <dbReference type="NCBI Taxonomy" id="2766479"/>
    <lineage>
        <taxon>Bacteria</taxon>
        <taxon>Pseudomonadati</taxon>
        <taxon>Bacteroidota</taxon>
        <taxon>Flavobacteriia</taxon>
        <taxon>Flavobacteriales</taxon>
        <taxon>Crocinitomicaceae</taxon>
        <taxon>Taishania</taxon>
    </lineage>
</organism>
<evidence type="ECO:0000313" key="4">
    <source>
        <dbReference type="EMBL" id="MBC9812257.1"/>
    </source>
</evidence>
<dbReference type="PANTHER" id="PTHR30576:SF20">
    <property type="entry name" value="QUINOVOSAMINEPHOSPHOTRANSFERAE-RELATED"/>
    <property type="match status" value="1"/>
</dbReference>
<dbReference type="InterPro" id="IPR003362">
    <property type="entry name" value="Bact_transf"/>
</dbReference>
<comment type="similarity">
    <text evidence="1">Belongs to the bacterial sugar transferase family.</text>
</comment>
<gene>
    <name evidence="4" type="ORF">H9Y05_07160</name>
</gene>